<organism evidence="1 2">
    <name type="scientific">Fulvimarina pelagi HTCC2506</name>
    <dbReference type="NCBI Taxonomy" id="314231"/>
    <lineage>
        <taxon>Bacteria</taxon>
        <taxon>Pseudomonadati</taxon>
        <taxon>Pseudomonadota</taxon>
        <taxon>Alphaproteobacteria</taxon>
        <taxon>Hyphomicrobiales</taxon>
        <taxon>Aurantimonadaceae</taxon>
        <taxon>Fulvimarina</taxon>
    </lineage>
</organism>
<dbReference type="Proteomes" id="UP000004310">
    <property type="component" value="Unassembled WGS sequence"/>
</dbReference>
<dbReference type="RefSeq" id="WP_007068318.1">
    <property type="nucleotide sequence ID" value="NZ_DS022272.1"/>
</dbReference>
<accession>Q0G386</accession>
<protein>
    <submittedName>
        <fullName evidence="1">Uncharacterized protein</fullName>
    </submittedName>
</protein>
<reference evidence="1 2" key="1">
    <citation type="journal article" date="2010" name="J. Bacteriol.">
        <title>Genome sequence of Fulvimarina pelagi HTCC2506T, a Mn(II)-oxidizing alphaproteobacterium possessing an aerobic anoxygenic photosynthetic gene cluster and Xanthorhodopsin.</title>
        <authorList>
            <person name="Kang I."/>
            <person name="Oh H.M."/>
            <person name="Lim S.I."/>
            <person name="Ferriera S."/>
            <person name="Giovannoni S.J."/>
            <person name="Cho J.C."/>
        </authorList>
    </citation>
    <scope>NUCLEOTIDE SEQUENCE [LARGE SCALE GENOMIC DNA]</scope>
    <source>
        <strain evidence="1 2">HTCC2506</strain>
    </source>
</reference>
<proteinExistence type="predicted"/>
<name>Q0G386_9HYPH</name>
<evidence type="ECO:0000313" key="2">
    <source>
        <dbReference type="Proteomes" id="UP000004310"/>
    </source>
</evidence>
<comment type="caution">
    <text evidence="1">The sequence shown here is derived from an EMBL/GenBank/DDBJ whole genome shotgun (WGS) entry which is preliminary data.</text>
</comment>
<keyword evidence="2" id="KW-1185">Reference proteome</keyword>
<dbReference type="eggNOG" id="ENOG502ZUTZ">
    <property type="taxonomic scope" value="Bacteria"/>
</dbReference>
<dbReference type="AlphaFoldDB" id="Q0G386"/>
<sequence length="74" mass="8331">MEDEEELTPRLKCDVELELSGPNVPSLNKWVANALRRLADRLERDEFEDGFTDVNDGVGKKIGSIYVGFSQGNF</sequence>
<evidence type="ECO:0000313" key="1">
    <source>
        <dbReference type="EMBL" id="EAU41945.1"/>
    </source>
</evidence>
<dbReference type="EMBL" id="AATP01000002">
    <property type="protein sequence ID" value="EAU41945.1"/>
    <property type="molecule type" value="Genomic_DNA"/>
</dbReference>
<dbReference type="HOGENOM" id="CLU_2682447_0_0_5"/>
<gene>
    <name evidence="1" type="ORF">FP2506_15969</name>
</gene>